<evidence type="ECO:0000256" key="1">
    <source>
        <dbReference type="SAM" id="SignalP"/>
    </source>
</evidence>
<dbReference type="SUPFAM" id="SSF74653">
    <property type="entry name" value="TolA/TonB C-terminal domain"/>
    <property type="match status" value="1"/>
</dbReference>
<feature type="chain" id="PRO_5038409078" evidence="1">
    <location>
        <begin position="31"/>
        <end position="213"/>
    </location>
</feature>
<dbReference type="EMBL" id="JADIMH010000017">
    <property type="protein sequence ID" value="MBO8466831.1"/>
    <property type="molecule type" value="Genomic_DNA"/>
</dbReference>
<reference evidence="3" key="1">
    <citation type="submission" date="2020-10" db="EMBL/GenBank/DDBJ databases">
        <authorList>
            <person name="Gilroy R."/>
        </authorList>
    </citation>
    <scope>NUCLEOTIDE SEQUENCE</scope>
    <source>
        <strain evidence="3">B1-15692</strain>
    </source>
</reference>
<dbReference type="InterPro" id="IPR037682">
    <property type="entry name" value="TonB_C"/>
</dbReference>
<dbReference type="Pfam" id="PF03544">
    <property type="entry name" value="TonB_C"/>
    <property type="match status" value="1"/>
</dbReference>
<sequence>MMLQNQTSKSAYAKSLALLPVLACLLFVFSASRPAPSDKVNEIPAETETSILAQSPADVKDEPEKVPVVKKIEKKAIPDDFRIMSKTDFLKWANTVLVYSQEAKSAGKYGTVRASFKIKNDGTIGDIVIKESPDEIFSQEVRRVIAASPEWSKSAYQHIMMDGPGCVEFSVGFCLKSEDKDGNTVWLGSEVEDHDIAVMAFADNALEARAMKK</sequence>
<evidence type="ECO:0000313" key="3">
    <source>
        <dbReference type="EMBL" id="MBO8466831.1"/>
    </source>
</evidence>
<name>A0A9D9NAX5_9BACT</name>
<dbReference type="GO" id="GO:0055085">
    <property type="term" value="P:transmembrane transport"/>
    <property type="evidence" value="ECO:0007669"/>
    <property type="project" value="InterPro"/>
</dbReference>
<dbReference type="AlphaFoldDB" id="A0A9D9NAX5"/>
<comment type="caution">
    <text evidence="3">The sequence shown here is derived from an EMBL/GenBank/DDBJ whole genome shotgun (WGS) entry which is preliminary data.</text>
</comment>
<gene>
    <name evidence="3" type="ORF">IAB99_03605</name>
</gene>
<organism evidence="3 4">
    <name type="scientific">Candidatus Cryptobacteroides faecipullorum</name>
    <dbReference type="NCBI Taxonomy" id="2840764"/>
    <lineage>
        <taxon>Bacteria</taxon>
        <taxon>Pseudomonadati</taxon>
        <taxon>Bacteroidota</taxon>
        <taxon>Bacteroidia</taxon>
        <taxon>Bacteroidales</taxon>
        <taxon>Candidatus Cryptobacteroides</taxon>
    </lineage>
</organism>
<feature type="domain" description="TonB C-terminal" evidence="2">
    <location>
        <begin position="97"/>
        <end position="151"/>
    </location>
</feature>
<keyword evidence="1" id="KW-0732">Signal</keyword>
<reference evidence="3" key="2">
    <citation type="journal article" date="2021" name="PeerJ">
        <title>Extensive microbial diversity within the chicken gut microbiome revealed by metagenomics and culture.</title>
        <authorList>
            <person name="Gilroy R."/>
            <person name="Ravi A."/>
            <person name="Getino M."/>
            <person name="Pursley I."/>
            <person name="Horton D.L."/>
            <person name="Alikhan N.F."/>
            <person name="Baker D."/>
            <person name="Gharbi K."/>
            <person name="Hall N."/>
            <person name="Watson M."/>
            <person name="Adriaenssens E.M."/>
            <person name="Foster-Nyarko E."/>
            <person name="Jarju S."/>
            <person name="Secka A."/>
            <person name="Antonio M."/>
            <person name="Oren A."/>
            <person name="Chaudhuri R.R."/>
            <person name="La Ragione R."/>
            <person name="Hildebrand F."/>
            <person name="Pallen M.J."/>
        </authorList>
    </citation>
    <scope>NUCLEOTIDE SEQUENCE</scope>
    <source>
        <strain evidence="3">B1-15692</strain>
    </source>
</reference>
<accession>A0A9D9NAX5</accession>
<proteinExistence type="predicted"/>
<dbReference type="Gene3D" id="3.30.1150.10">
    <property type="match status" value="1"/>
</dbReference>
<evidence type="ECO:0000259" key="2">
    <source>
        <dbReference type="Pfam" id="PF03544"/>
    </source>
</evidence>
<protein>
    <submittedName>
        <fullName evidence="3">Energy transducer TonB</fullName>
    </submittedName>
</protein>
<feature type="signal peptide" evidence="1">
    <location>
        <begin position="1"/>
        <end position="30"/>
    </location>
</feature>
<dbReference type="Proteomes" id="UP000823660">
    <property type="component" value="Unassembled WGS sequence"/>
</dbReference>
<evidence type="ECO:0000313" key="4">
    <source>
        <dbReference type="Proteomes" id="UP000823660"/>
    </source>
</evidence>